<evidence type="ECO:0000313" key="2">
    <source>
        <dbReference type="Proteomes" id="UP000480266"/>
    </source>
</evidence>
<gene>
    <name evidence="1" type="ORF">G4V63_29140</name>
</gene>
<comment type="caution">
    <text evidence="1">The sequence shown here is derived from an EMBL/GenBank/DDBJ whole genome shotgun (WGS) entry which is preliminary data.</text>
</comment>
<dbReference type="AlphaFoldDB" id="A0A7C9RKL6"/>
<dbReference type="Proteomes" id="UP000480266">
    <property type="component" value="Unassembled WGS sequence"/>
</dbReference>
<reference evidence="1" key="1">
    <citation type="submission" date="2020-02" db="EMBL/GenBank/DDBJ databases">
        <title>Draft genome sequence of Candidatus Afipia apatlaquensis IBT-C3, a potential strain for decolorization of textile dyes.</title>
        <authorList>
            <person name="Sanchez-Reyes A."/>
            <person name="Breton-Deval L."/>
            <person name="Mangelson H."/>
            <person name="Sanchez-Flores A."/>
        </authorList>
    </citation>
    <scope>NUCLEOTIDE SEQUENCE [LARGE SCALE GENOMIC DNA]</scope>
    <source>
        <strain evidence="1">IBT-C3</strain>
    </source>
</reference>
<organism evidence="1 2">
    <name type="scientific">Candidatus Afipia apatlaquensis</name>
    <dbReference type="NCBI Taxonomy" id="2712852"/>
    <lineage>
        <taxon>Bacteria</taxon>
        <taxon>Pseudomonadati</taxon>
        <taxon>Pseudomonadota</taxon>
        <taxon>Alphaproteobacteria</taxon>
        <taxon>Hyphomicrobiales</taxon>
        <taxon>Nitrobacteraceae</taxon>
        <taxon>Afipia</taxon>
    </lineage>
</organism>
<evidence type="ECO:0000313" key="1">
    <source>
        <dbReference type="EMBL" id="NGX99120.1"/>
    </source>
</evidence>
<sequence length="53" mass="6152">MSNEHLKKVDTHFAFGKNWASYSKLIDEPQIEQAKKGLLKLIDQLIATVPYHR</sequence>
<proteinExistence type="predicted"/>
<keyword evidence="2" id="KW-1185">Reference proteome</keyword>
<dbReference type="EMBL" id="JAAMRR010001489">
    <property type="protein sequence ID" value="NGX99120.1"/>
    <property type="molecule type" value="Genomic_DNA"/>
</dbReference>
<protein>
    <submittedName>
        <fullName evidence="1">Uncharacterized protein</fullName>
    </submittedName>
</protein>
<accession>A0A7C9RKL6</accession>
<name>A0A7C9RKL6_9BRAD</name>